<protein>
    <submittedName>
        <fullName evidence="2">Uncharacterized protein</fullName>
    </submittedName>
</protein>
<feature type="region of interest" description="Disordered" evidence="1">
    <location>
        <begin position="32"/>
        <end position="73"/>
    </location>
</feature>
<evidence type="ECO:0000256" key="1">
    <source>
        <dbReference type="SAM" id="MobiDB-lite"/>
    </source>
</evidence>
<feature type="compositionally biased region" description="Basic and acidic residues" evidence="1">
    <location>
        <begin position="106"/>
        <end position="123"/>
    </location>
</feature>
<evidence type="ECO:0000313" key="2">
    <source>
        <dbReference type="EMBL" id="GFS28157.1"/>
    </source>
</evidence>
<dbReference type="EMBL" id="BMAV01023871">
    <property type="protein sequence ID" value="GFS28157.1"/>
    <property type="molecule type" value="Genomic_DNA"/>
</dbReference>
<name>A0A8X6M7I3_9ARAC</name>
<proteinExistence type="predicted"/>
<sequence>MGTSWGGPKVKRFICDFCETFAPRPALQDHARCVPRGGPGEAHNPMPPREQTGKGCPRRNQRSKRRQCGARTAPDYSVLSRACHNTSGLSIMIPFPKKKGTGTDPPQKRWCDSQKEDIADPWA</sequence>
<gene>
    <name evidence="2" type="ORF">TNIN_426131</name>
</gene>
<keyword evidence="3" id="KW-1185">Reference proteome</keyword>
<dbReference type="AlphaFoldDB" id="A0A8X6M7I3"/>
<feature type="compositionally biased region" description="Basic residues" evidence="1">
    <location>
        <begin position="56"/>
        <end position="68"/>
    </location>
</feature>
<evidence type="ECO:0000313" key="3">
    <source>
        <dbReference type="Proteomes" id="UP000886998"/>
    </source>
</evidence>
<feature type="region of interest" description="Disordered" evidence="1">
    <location>
        <begin position="91"/>
        <end position="123"/>
    </location>
</feature>
<organism evidence="2 3">
    <name type="scientific">Trichonephila inaurata madagascariensis</name>
    <dbReference type="NCBI Taxonomy" id="2747483"/>
    <lineage>
        <taxon>Eukaryota</taxon>
        <taxon>Metazoa</taxon>
        <taxon>Ecdysozoa</taxon>
        <taxon>Arthropoda</taxon>
        <taxon>Chelicerata</taxon>
        <taxon>Arachnida</taxon>
        <taxon>Araneae</taxon>
        <taxon>Araneomorphae</taxon>
        <taxon>Entelegynae</taxon>
        <taxon>Araneoidea</taxon>
        <taxon>Nephilidae</taxon>
        <taxon>Trichonephila</taxon>
        <taxon>Trichonephila inaurata</taxon>
    </lineage>
</organism>
<comment type="caution">
    <text evidence="2">The sequence shown here is derived from an EMBL/GenBank/DDBJ whole genome shotgun (WGS) entry which is preliminary data.</text>
</comment>
<dbReference type="Proteomes" id="UP000886998">
    <property type="component" value="Unassembled WGS sequence"/>
</dbReference>
<reference evidence="2" key="1">
    <citation type="submission" date="2020-08" db="EMBL/GenBank/DDBJ databases">
        <title>Multicomponent nature underlies the extraordinary mechanical properties of spider dragline silk.</title>
        <authorList>
            <person name="Kono N."/>
            <person name="Nakamura H."/>
            <person name="Mori M."/>
            <person name="Yoshida Y."/>
            <person name="Ohtoshi R."/>
            <person name="Malay A.D."/>
            <person name="Moran D.A.P."/>
            <person name="Tomita M."/>
            <person name="Numata K."/>
            <person name="Arakawa K."/>
        </authorList>
    </citation>
    <scope>NUCLEOTIDE SEQUENCE</scope>
</reference>
<accession>A0A8X6M7I3</accession>